<proteinExistence type="predicted"/>
<accession>A0A4P7IGZ1</accession>
<reference evidence="1 2" key="1">
    <citation type="submission" date="2019-03" db="EMBL/GenBank/DDBJ databases">
        <title>Three New Species of Nocardioides, Nocardioides euryhalodurans sp. nov., Nocardioides seonyuensis sp. nov. and Nocardioides eburneoflavus sp. nov. Iolated from Soil.</title>
        <authorList>
            <person name="Roh S.G."/>
            <person name="Lee C."/>
            <person name="Kim M.-K."/>
            <person name="Kim S.B."/>
        </authorList>
    </citation>
    <scope>NUCLEOTIDE SEQUENCE [LARGE SCALE GENOMIC DNA]</scope>
    <source>
        <strain evidence="1 2">MMS17-SY207-3</strain>
    </source>
</reference>
<keyword evidence="2" id="KW-1185">Reference proteome</keyword>
<dbReference type="OrthoDB" id="3690688at2"/>
<dbReference type="EMBL" id="CP038436">
    <property type="protein sequence ID" value="QBX56566.1"/>
    <property type="molecule type" value="Genomic_DNA"/>
</dbReference>
<name>A0A4P7IGZ1_9ACTN</name>
<organism evidence="1 2">
    <name type="scientific">Nocardioides seonyuensis</name>
    <dbReference type="NCBI Taxonomy" id="2518371"/>
    <lineage>
        <taxon>Bacteria</taxon>
        <taxon>Bacillati</taxon>
        <taxon>Actinomycetota</taxon>
        <taxon>Actinomycetes</taxon>
        <taxon>Propionibacteriales</taxon>
        <taxon>Nocardioidaceae</taxon>
        <taxon>Nocardioides</taxon>
    </lineage>
</organism>
<gene>
    <name evidence="1" type="ORF">EXE58_14570</name>
</gene>
<dbReference type="RefSeq" id="WP_135268552.1">
    <property type="nucleotide sequence ID" value="NZ_CP038436.1"/>
</dbReference>
<protein>
    <submittedName>
        <fullName evidence="1">XRE family transcriptional regulator</fullName>
    </submittedName>
</protein>
<dbReference type="Proteomes" id="UP000294853">
    <property type="component" value="Chromosome"/>
</dbReference>
<evidence type="ECO:0000313" key="2">
    <source>
        <dbReference type="Proteomes" id="UP000294853"/>
    </source>
</evidence>
<sequence>MHDASGSFAHELRLAIDRRGLALDRIRERLEQRGVTVSVATLSYWQSGRSLPGRKASIAALPHLEAVLALDPGHLRRALPLTRDRPRRSTVPGLEVLWPETPQADLLGRLDTRWDADLERVVLHDILRIGADRRQVSLTVRQVLRARADGPDRRVVMHCHDDRTAPPVEIRALQGCEVGRVVRSEDHGATAAELLFHAPLKRGDTVIVEYVAVSPSPGPLETTYSRRLRMPMREYLLQVEFDAAALPVETVAFTDDRDSAIALDPAHRAHLAHTDVTPGVAGMRWAWTELGDGRQSA</sequence>
<evidence type="ECO:0000313" key="1">
    <source>
        <dbReference type="EMBL" id="QBX56566.1"/>
    </source>
</evidence>
<dbReference type="KEGG" id="nsn:EXE58_14570"/>
<dbReference type="AlphaFoldDB" id="A0A4P7IGZ1"/>